<dbReference type="InterPro" id="IPR000531">
    <property type="entry name" value="Beta-barrel_TonB"/>
</dbReference>
<dbReference type="Pfam" id="PF07715">
    <property type="entry name" value="Plug"/>
    <property type="match status" value="1"/>
</dbReference>
<accession>A0ABY4ZV38</accession>
<keyword evidence="13" id="KW-0732">Signal</keyword>
<feature type="domain" description="TonB-dependent receptor-like beta-barrel" evidence="14">
    <location>
        <begin position="271"/>
        <end position="686"/>
    </location>
</feature>
<keyword evidence="5 11" id="KW-0812">Transmembrane</keyword>
<dbReference type="PANTHER" id="PTHR32552:SF81">
    <property type="entry name" value="TONB-DEPENDENT OUTER MEMBRANE RECEPTOR"/>
    <property type="match status" value="1"/>
</dbReference>
<keyword evidence="6" id="KW-0408">Iron</keyword>
<evidence type="ECO:0000256" key="1">
    <source>
        <dbReference type="ARBA" id="ARBA00004571"/>
    </source>
</evidence>
<evidence type="ECO:0000259" key="14">
    <source>
        <dbReference type="Pfam" id="PF00593"/>
    </source>
</evidence>
<dbReference type="Gene3D" id="2.40.170.20">
    <property type="entry name" value="TonB-dependent receptor, beta-barrel domain"/>
    <property type="match status" value="1"/>
</dbReference>
<feature type="domain" description="TonB-dependent receptor plug" evidence="15">
    <location>
        <begin position="53"/>
        <end position="160"/>
    </location>
</feature>
<keyword evidence="2 11" id="KW-0813">Transport</keyword>
<gene>
    <name evidence="16" type="ORF">MZV50_03605</name>
</gene>
<protein>
    <submittedName>
        <fullName evidence="16">TonB-dependent receptor</fullName>
    </submittedName>
</protein>
<evidence type="ECO:0000256" key="8">
    <source>
        <dbReference type="ARBA" id="ARBA00023077"/>
    </source>
</evidence>
<evidence type="ECO:0000256" key="6">
    <source>
        <dbReference type="ARBA" id="ARBA00023004"/>
    </source>
</evidence>
<keyword evidence="10 11" id="KW-0998">Cell outer membrane</keyword>
<evidence type="ECO:0000259" key="15">
    <source>
        <dbReference type="Pfam" id="PF07715"/>
    </source>
</evidence>
<evidence type="ECO:0000256" key="2">
    <source>
        <dbReference type="ARBA" id="ARBA00022448"/>
    </source>
</evidence>
<dbReference type="PANTHER" id="PTHR32552">
    <property type="entry name" value="FERRICHROME IRON RECEPTOR-RELATED"/>
    <property type="match status" value="1"/>
</dbReference>
<keyword evidence="8 12" id="KW-0798">TonB box</keyword>
<reference evidence="16 17" key="1">
    <citation type="submission" date="2022-04" db="EMBL/GenBank/DDBJ databases">
        <title>Genome sequence of soybean root-associated Caulobacter segnis RL271.</title>
        <authorList>
            <person name="Longley R."/>
            <person name="Bonito G."/>
            <person name="Trigodet F."/>
            <person name="Crosson S."/>
            <person name="Fiebig A."/>
        </authorList>
    </citation>
    <scope>NUCLEOTIDE SEQUENCE [LARGE SCALE GENOMIC DNA]</scope>
    <source>
        <strain evidence="16 17">RL271</strain>
    </source>
</reference>
<dbReference type="CDD" id="cd01347">
    <property type="entry name" value="ligand_gated_channel"/>
    <property type="match status" value="1"/>
</dbReference>
<evidence type="ECO:0000256" key="12">
    <source>
        <dbReference type="RuleBase" id="RU003357"/>
    </source>
</evidence>
<keyword evidence="3 11" id="KW-1134">Transmembrane beta strand</keyword>
<proteinExistence type="inferred from homology"/>
<evidence type="ECO:0000256" key="3">
    <source>
        <dbReference type="ARBA" id="ARBA00022452"/>
    </source>
</evidence>
<dbReference type="Proteomes" id="UP001057520">
    <property type="component" value="Chromosome"/>
</dbReference>
<keyword evidence="4" id="KW-0410">Iron transport</keyword>
<evidence type="ECO:0000256" key="5">
    <source>
        <dbReference type="ARBA" id="ARBA00022692"/>
    </source>
</evidence>
<evidence type="ECO:0000256" key="10">
    <source>
        <dbReference type="ARBA" id="ARBA00023237"/>
    </source>
</evidence>
<organism evidence="16 17">
    <name type="scientific">Caulobacter segnis</name>
    <dbReference type="NCBI Taxonomy" id="88688"/>
    <lineage>
        <taxon>Bacteria</taxon>
        <taxon>Pseudomonadati</taxon>
        <taxon>Pseudomonadota</taxon>
        <taxon>Alphaproteobacteria</taxon>
        <taxon>Caulobacterales</taxon>
        <taxon>Caulobacteraceae</taxon>
        <taxon>Caulobacter</taxon>
    </lineage>
</organism>
<keyword evidence="9 11" id="KW-0472">Membrane</keyword>
<evidence type="ECO:0000256" key="4">
    <source>
        <dbReference type="ARBA" id="ARBA00022496"/>
    </source>
</evidence>
<dbReference type="EMBL" id="CP096040">
    <property type="protein sequence ID" value="USQ96682.1"/>
    <property type="molecule type" value="Genomic_DNA"/>
</dbReference>
<dbReference type="InterPro" id="IPR012910">
    <property type="entry name" value="Plug_dom"/>
</dbReference>
<comment type="similarity">
    <text evidence="11 12">Belongs to the TonB-dependent receptor family.</text>
</comment>
<evidence type="ECO:0000256" key="9">
    <source>
        <dbReference type="ARBA" id="ARBA00023136"/>
    </source>
</evidence>
<dbReference type="Pfam" id="PF00593">
    <property type="entry name" value="TonB_dep_Rec_b-barrel"/>
    <property type="match status" value="1"/>
</dbReference>
<keyword evidence="16" id="KW-0675">Receptor</keyword>
<evidence type="ECO:0000313" key="17">
    <source>
        <dbReference type="Proteomes" id="UP001057520"/>
    </source>
</evidence>
<dbReference type="PROSITE" id="PS52016">
    <property type="entry name" value="TONB_DEPENDENT_REC_3"/>
    <property type="match status" value="1"/>
</dbReference>
<dbReference type="SUPFAM" id="SSF56935">
    <property type="entry name" value="Porins"/>
    <property type="match status" value="1"/>
</dbReference>
<name>A0ABY4ZV38_9CAUL</name>
<keyword evidence="17" id="KW-1185">Reference proteome</keyword>
<sequence length="720" mass="78496">MAASRKALTYAPALLALLGAPAALARTPSAAPAQEVSQIEEVVVTAQRRSESLQDVPVTVTAFGSDQVQQARIRQIDDVAGLTPGLQFDAFPASQPRISIRGIGSSDRGAAGDPSSAVFLDEIYLGRPAAVAFDAFDVERIEVLKGPQGTLYGRNVVGGAINIVSHKPELGGFDAAAEATAGNYSRLEGAGVINAPFADGKAALRASAAWRTHDGYVKNTFTGDDVEDQDTRSGRLSLRFEPQENLRLLATIDGTRDRATGPAQHVLDLDASDPRSALWTVNRDRKHTAGSDDGYQNRDTWGVRFQADWDLSFATLTYLGSYRDLDYHVAYDFDGGNPTFNRAGISGANDEASDFSSHELRLSSLPGEGVQWVAGLYTFNSDTDRKDTLGINLGRPGTEIYTQSAKLKSYAAFGDVTVPLSDRLSLIGGLRYSKDDKDYRVDNLAGNTLFRADERFDVAVSDSYKAWTWRAGVNFKPVEHHLLYAMASRGFKSGGFQDTPGSAADARDGFEPEFATQYEVGQKSTFLGGALVWNNTIYVMKYTDLQTRRTLPNLSVVTDNAGEATIKGYETYLAWRPFSGARLVASYGYTDAKFDVFSPEPGVDYAGNRISRTPKHKLVLSPSYDLALAGGGDVRFAVDYHYESLIFDDNSNDGPERRPATNFYDGRIVYTTPGDHWSVSLWGKNLSNEVTRTFQAVFLGANFGAYNPPRTFGVTLNWKH</sequence>
<evidence type="ECO:0000313" key="16">
    <source>
        <dbReference type="EMBL" id="USQ96682.1"/>
    </source>
</evidence>
<dbReference type="InterPro" id="IPR039426">
    <property type="entry name" value="TonB-dep_rcpt-like"/>
</dbReference>
<keyword evidence="7" id="KW-0406">Ion transport</keyword>
<dbReference type="InterPro" id="IPR036942">
    <property type="entry name" value="Beta-barrel_TonB_sf"/>
</dbReference>
<evidence type="ECO:0000256" key="13">
    <source>
        <dbReference type="SAM" id="SignalP"/>
    </source>
</evidence>
<evidence type="ECO:0000256" key="11">
    <source>
        <dbReference type="PROSITE-ProRule" id="PRU01360"/>
    </source>
</evidence>
<feature type="signal peptide" evidence="13">
    <location>
        <begin position="1"/>
        <end position="25"/>
    </location>
</feature>
<comment type="subcellular location">
    <subcellularLocation>
        <location evidence="1 11">Cell outer membrane</location>
        <topology evidence="1 11">Multi-pass membrane protein</topology>
    </subcellularLocation>
</comment>
<evidence type="ECO:0000256" key="7">
    <source>
        <dbReference type="ARBA" id="ARBA00023065"/>
    </source>
</evidence>
<feature type="chain" id="PRO_5045228583" evidence="13">
    <location>
        <begin position="26"/>
        <end position="720"/>
    </location>
</feature>